<accession>A0A3L9Y7M7</accession>
<dbReference type="Pfam" id="PF13417">
    <property type="entry name" value="GST_N_3"/>
    <property type="match status" value="1"/>
</dbReference>
<dbReference type="InterPro" id="IPR050983">
    <property type="entry name" value="GST_Omega/HSP26"/>
</dbReference>
<dbReference type="InterPro" id="IPR036249">
    <property type="entry name" value="Thioredoxin-like_sf"/>
</dbReference>
<dbReference type="EMBL" id="RCNT01000001">
    <property type="protein sequence ID" value="RMA43475.1"/>
    <property type="molecule type" value="Genomic_DNA"/>
</dbReference>
<dbReference type="GO" id="GO:0005737">
    <property type="term" value="C:cytoplasm"/>
    <property type="evidence" value="ECO:0007669"/>
    <property type="project" value="TreeGrafter"/>
</dbReference>
<name>A0A3L9Y7M7_9RHOB</name>
<reference evidence="2 3" key="1">
    <citation type="submission" date="2018-10" db="EMBL/GenBank/DDBJ databases">
        <authorList>
            <person name="Jung H.S."/>
            <person name="Jeon C.O."/>
        </authorList>
    </citation>
    <scope>NUCLEOTIDE SEQUENCE [LARGE SCALE GENOMIC DNA]</scope>
    <source>
        <strain evidence="2 3">MA-7-27</strain>
    </source>
</reference>
<dbReference type="Proteomes" id="UP000281343">
    <property type="component" value="Unassembled WGS sequence"/>
</dbReference>
<evidence type="ECO:0000313" key="3">
    <source>
        <dbReference type="Proteomes" id="UP000281343"/>
    </source>
</evidence>
<protein>
    <submittedName>
        <fullName evidence="2">Glutathione S-transferase</fullName>
    </submittedName>
</protein>
<proteinExistence type="predicted"/>
<keyword evidence="3" id="KW-1185">Reference proteome</keyword>
<dbReference type="AlphaFoldDB" id="A0A3L9Y7M7"/>
<dbReference type="OrthoDB" id="9813092at2"/>
<dbReference type="Gene3D" id="1.20.1050.10">
    <property type="match status" value="1"/>
</dbReference>
<comment type="caution">
    <text evidence="2">The sequence shown here is derived from an EMBL/GenBank/DDBJ whole genome shotgun (WGS) entry which is preliminary data.</text>
</comment>
<dbReference type="PROSITE" id="PS51354">
    <property type="entry name" value="GLUTAREDOXIN_2"/>
    <property type="match status" value="1"/>
</dbReference>
<dbReference type="InterPro" id="IPR036282">
    <property type="entry name" value="Glutathione-S-Trfase_C_sf"/>
</dbReference>
<dbReference type="PANTHER" id="PTHR43968">
    <property type="match status" value="1"/>
</dbReference>
<dbReference type="CDD" id="cd03196">
    <property type="entry name" value="GST_C_5"/>
    <property type="match status" value="1"/>
</dbReference>
<dbReference type="Gene3D" id="3.40.30.10">
    <property type="entry name" value="Glutaredoxin"/>
    <property type="match status" value="1"/>
</dbReference>
<evidence type="ECO:0000259" key="1">
    <source>
        <dbReference type="PROSITE" id="PS50404"/>
    </source>
</evidence>
<sequence>MPFPILYSFRRCPYAIRARLAIASAGVRVALREVVLRSKPEAFLAASPSATVPCLVKDDGESIDESLDIMLWALERNDPESLLEMPNAGMTLIAQCDGPFKSALDHTKYASRHPDLDAEAERAQAMAFIVALDARLDGSLWIFGETPSLADLAILPFIRQFAMIDKTRFDAEAGADVRRWLDGFLVSERLAAVMAKHPQWAPGDAEIAFPG</sequence>
<evidence type="ECO:0000313" key="2">
    <source>
        <dbReference type="EMBL" id="RMA43475.1"/>
    </source>
</evidence>
<dbReference type="SUPFAM" id="SSF52833">
    <property type="entry name" value="Thioredoxin-like"/>
    <property type="match status" value="1"/>
</dbReference>
<feature type="domain" description="GST N-terminal" evidence="1">
    <location>
        <begin position="2"/>
        <end position="81"/>
    </location>
</feature>
<dbReference type="PROSITE" id="PS50404">
    <property type="entry name" value="GST_NTER"/>
    <property type="match status" value="1"/>
</dbReference>
<dbReference type="GO" id="GO:0016740">
    <property type="term" value="F:transferase activity"/>
    <property type="evidence" value="ECO:0007669"/>
    <property type="project" value="UniProtKB-KW"/>
</dbReference>
<dbReference type="InterPro" id="IPR004045">
    <property type="entry name" value="Glutathione_S-Trfase_N"/>
</dbReference>
<dbReference type="PANTHER" id="PTHR43968:SF6">
    <property type="entry name" value="GLUTATHIONE S-TRANSFERASE OMEGA"/>
    <property type="match status" value="1"/>
</dbReference>
<keyword evidence="2" id="KW-0808">Transferase</keyword>
<dbReference type="Pfam" id="PF13410">
    <property type="entry name" value="GST_C_2"/>
    <property type="match status" value="1"/>
</dbReference>
<organism evidence="2 3">
    <name type="scientific">Rhodophyticola porphyridii</name>
    <dbReference type="NCBI Taxonomy" id="1852017"/>
    <lineage>
        <taxon>Bacteria</taxon>
        <taxon>Pseudomonadati</taxon>
        <taxon>Pseudomonadota</taxon>
        <taxon>Alphaproteobacteria</taxon>
        <taxon>Rhodobacterales</taxon>
        <taxon>Roseobacteraceae</taxon>
        <taxon>Rhodophyticola</taxon>
    </lineage>
</organism>
<gene>
    <name evidence="2" type="ORF">D9R08_00555</name>
</gene>
<dbReference type="RefSeq" id="WP_121896068.1">
    <property type="nucleotide sequence ID" value="NZ_RCNT01000001.1"/>
</dbReference>
<dbReference type="SUPFAM" id="SSF47616">
    <property type="entry name" value="GST C-terminal domain-like"/>
    <property type="match status" value="1"/>
</dbReference>